<dbReference type="GO" id="GO:0005737">
    <property type="term" value="C:cytoplasm"/>
    <property type="evidence" value="ECO:0007669"/>
    <property type="project" value="TreeGrafter"/>
</dbReference>
<dbReference type="PANTHER" id="PTHR48100">
    <property type="entry name" value="BROAD-SPECIFICITY PHOSPHATASE YOR283W-RELATED"/>
    <property type="match status" value="1"/>
</dbReference>
<accession>A0A5C6WAB0</accession>
<dbReference type="Pfam" id="PF00300">
    <property type="entry name" value="His_Phos_1"/>
    <property type="match status" value="1"/>
</dbReference>
<evidence type="ECO:0000313" key="1">
    <source>
        <dbReference type="EMBL" id="TXC93450.1"/>
    </source>
</evidence>
<sequence>MKKIYVIRHCEAEGQSPEAQLTGVGMEQALALSDFFSNTKIDRMISSPYKRAIDSISPLAKRCNINIEIDRKLAERILSTKNLPDWFEKLRSTFDDLELKFEGGESSEEAMNRIVEVIEEAFRRTNKTTVIVTHGNLMSLLLRYFNKDFGFEEWRRLTNPDVFLLMNDNYKVTFQRVWE</sequence>
<dbReference type="PANTHER" id="PTHR48100:SF1">
    <property type="entry name" value="HISTIDINE PHOSPHATASE FAMILY PROTEIN-RELATED"/>
    <property type="match status" value="1"/>
</dbReference>
<dbReference type="OrthoDB" id="512570at2"/>
<dbReference type="SMART" id="SM00855">
    <property type="entry name" value="PGAM"/>
    <property type="match status" value="1"/>
</dbReference>
<dbReference type="PIRSF" id="PIRSF000709">
    <property type="entry name" value="6PFK_2-Ptase"/>
    <property type="match status" value="1"/>
</dbReference>
<dbReference type="AlphaFoldDB" id="A0A5C6WAB0"/>
<dbReference type="InterPro" id="IPR050275">
    <property type="entry name" value="PGM_Phosphatase"/>
</dbReference>
<name>A0A5C6WAB0_9BACI</name>
<comment type="caution">
    <text evidence="1">The sequence shown here is derived from an EMBL/GenBank/DDBJ whole genome shotgun (WGS) entry which is preliminary data.</text>
</comment>
<dbReference type="RefSeq" id="WP_146946309.1">
    <property type="nucleotide sequence ID" value="NZ_VOQF01000001.1"/>
</dbReference>
<dbReference type="InterPro" id="IPR029033">
    <property type="entry name" value="His_PPase_superfam"/>
</dbReference>
<dbReference type="GO" id="GO:0016791">
    <property type="term" value="F:phosphatase activity"/>
    <property type="evidence" value="ECO:0007669"/>
    <property type="project" value="TreeGrafter"/>
</dbReference>
<gene>
    <name evidence="1" type="ORF">FS935_01410</name>
</gene>
<dbReference type="Gene3D" id="3.40.50.1240">
    <property type="entry name" value="Phosphoglycerate mutase-like"/>
    <property type="match status" value="1"/>
</dbReference>
<dbReference type="CDD" id="cd07067">
    <property type="entry name" value="HP_PGM_like"/>
    <property type="match status" value="1"/>
</dbReference>
<dbReference type="SUPFAM" id="SSF53254">
    <property type="entry name" value="Phosphoglycerate mutase-like"/>
    <property type="match status" value="1"/>
</dbReference>
<evidence type="ECO:0000313" key="2">
    <source>
        <dbReference type="Proteomes" id="UP000321363"/>
    </source>
</evidence>
<dbReference type="InterPro" id="IPR013078">
    <property type="entry name" value="His_Pase_superF_clade-1"/>
</dbReference>
<reference evidence="1 2" key="1">
    <citation type="journal article" date="2005" name="Int. J. Syst. Evol. Microbiol.">
        <title>Bacillus litoralis sp. nov., isolated from a tidal flat of the Yellow Sea in Korea.</title>
        <authorList>
            <person name="Yoon J.H."/>
            <person name="Oh T.K."/>
        </authorList>
    </citation>
    <scope>NUCLEOTIDE SEQUENCE [LARGE SCALE GENOMIC DNA]</scope>
    <source>
        <strain evidence="1 2">SW-211</strain>
    </source>
</reference>
<keyword evidence="2" id="KW-1185">Reference proteome</keyword>
<organism evidence="1 2">
    <name type="scientific">Metabacillus litoralis</name>
    <dbReference type="NCBI Taxonomy" id="152268"/>
    <lineage>
        <taxon>Bacteria</taxon>
        <taxon>Bacillati</taxon>
        <taxon>Bacillota</taxon>
        <taxon>Bacilli</taxon>
        <taxon>Bacillales</taxon>
        <taxon>Bacillaceae</taxon>
        <taxon>Metabacillus</taxon>
    </lineage>
</organism>
<dbReference type="EMBL" id="VOQF01000001">
    <property type="protein sequence ID" value="TXC93450.1"/>
    <property type="molecule type" value="Genomic_DNA"/>
</dbReference>
<dbReference type="Proteomes" id="UP000321363">
    <property type="component" value="Unassembled WGS sequence"/>
</dbReference>
<proteinExistence type="predicted"/>
<protein>
    <submittedName>
        <fullName evidence="1">Histidine phosphatase family protein</fullName>
    </submittedName>
</protein>